<evidence type="ECO:0000256" key="19">
    <source>
        <dbReference type="PROSITE-ProRule" id="PRU00509"/>
    </source>
</evidence>
<dbReference type="CDD" id="cd21784">
    <property type="entry name" value="CTD_KDM2A"/>
    <property type="match status" value="1"/>
</dbReference>
<dbReference type="InParanoid" id="A0A3P8VEP4"/>
<evidence type="ECO:0000256" key="4">
    <source>
        <dbReference type="ARBA" id="ARBA00013246"/>
    </source>
</evidence>
<dbReference type="PROSITE" id="PS51184">
    <property type="entry name" value="JMJC"/>
    <property type="match status" value="1"/>
</dbReference>
<accession>A0A3P8VEP4</accession>
<feature type="compositionally biased region" description="Basic and acidic residues" evidence="20">
    <location>
        <begin position="953"/>
        <end position="962"/>
    </location>
</feature>
<feature type="domain" description="JmjC" evidence="23">
    <location>
        <begin position="146"/>
        <end position="314"/>
    </location>
</feature>
<evidence type="ECO:0000256" key="16">
    <source>
        <dbReference type="ARBA" id="ARBA00023163"/>
    </source>
</evidence>
<keyword evidence="25" id="KW-1185">Reference proteome</keyword>
<dbReference type="InterPro" id="IPR003347">
    <property type="entry name" value="JmjC_dom"/>
</dbReference>
<evidence type="ECO:0000256" key="9">
    <source>
        <dbReference type="ARBA" id="ARBA00022833"/>
    </source>
</evidence>
<evidence type="ECO:0000313" key="25">
    <source>
        <dbReference type="Proteomes" id="UP000265120"/>
    </source>
</evidence>
<dbReference type="OrthoDB" id="5876800at2759"/>
<dbReference type="Pfam" id="PF02373">
    <property type="entry name" value="JmjC"/>
    <property type="match status" value="1"/>
</dbReference>
<sequence>MEDPHTRYSKRLRTGTRRRYEDDAISDDEIEGKRMFDLDEKLQCERFGTNLVKHMEGKDFTFEYIQREGLREPIIFNTPDGLGLEMPDPDFSVSDVKVFVGSRRIVDVMDVNTQKGIEMSMAQWGRYYETPPSERQKLYNVISLEFSHTKLENLVKRPASVDLIDWVDNMWPRHLKERQTDSTNAIMDMHYPKVQKYCLMSVQGCFTDFHIDFGGTSVWYHILRGRKVFWLIPPTPQNLEMYENWVLSGKQGDIFLGDKCYDCQRIQLLQGNTFIIPSGWIHAVYTPEDTLVFGGNFLHSFNIPMQLNIYSIEDRTRVPTKFRYPFFYQICWYVLERYLYCLTKTSHLTPEFQKYSLGIGLTKSDIDPSPGIDNSSGVEGEPDKPEIKGEAEEENEKEEEKEEEEEEAPLTKFQLTPFELEGLWNLVGKLEELPPHKKCVPAGIQNPPALLEDIKKILMEHASDDPKLSFTGKPIVKWPKRPSWYHPPAPPPPILYRPRPVSVPFKSKSKKHSNISALRRRRVRCKRCAGCLRYECGSCHACQDMRKFGGSGRMKKGCIMRQCLTPALPNTARCAICREGESDETGLSGNSLMECSVCSQIAHRQCIKEPGEGKINKDLPSCWECPKCYQGKSSGSESSSDEESGESEASSSLGARQNKPQSRPTAPPPSQKLLLQHEENRKRASALELRLKKKMKLERSKLLVKQSSLDRSSRLLSSRLLSRLRSPTSRLSQNRGRGSMWMSSSPGGTRSFQQLQQQSSHSLLLQSKGEPRRGKGRGVRLRGGGAGRVGSRSHGDLEEESEDSSSSSTNSSSSSEEEEEREESNMGGGDKENQPQSEKGVTKDGEEEAMEAANANCPEEEEEEMEQEGQTKDKDGSYQKVTLQRPSKAKQDPSAIVPKLEAITPQTAPSTIHKPIRILPRPPIRNRGPCPNQHSSRRTPPHLRSGHAATHNPHPERPEATKKTKTSRSAKMNNGASCSSSSDFTHPRIPLSTLQGGGGEADRDSGLSGPGCERDVWVSVFRYLSRADLCVCMAVCKNWYKWCLDKRLWTRIDLSVKCTVTPQALTGIIKRQPVSLDLSWTNISKKQLNWLVGRLPGLKDLMLAGCAWSSISALCSSAGPLLRSLDLRYADGVKDPQIRDLISPPGCDNRSQLRTVQCLRLAGLDISDPTLRLVIRHMPHLTKLDLSHCNSLTDNSINLLTAVGSSTRNTLTELNLGGCSKLTDTCLKYLRRFSCISLLDLRGCEGVSRKACEAFISELSVNTLYCLSDDKLIQRIS</sequence>
<keyword evidence="7" id="KW-0479">Metal-binding</keyword>
<feature type="compositionally biased region" description="Low complexity" evidence="20">
    <location>
        <begin position="721"/>
        <end position="732"/>
    </location>
</feature>
<feature type="compositionally biased region" description="Acidic residues" evidence="20">
    <location>
        <begin position="858"/>
        <end position="867"/>
    </location>
</feature>
<dbReference type="Pfam" id="PF17811">
    <property type="entry name" value="JHD"/>
    <property type="match status" value="1"/>
</dbReference>
<dbReference type="InterPro" id="IPR032675">
    <property type="entry name" value="LRR_dom_sf"/>
</dbReference>
<evidence type="ECO:0000256" key="15">
    <source>
        <dbReference type="ARBA" id="ARBA00023125"/>
    </source>
</evidence>
<dbReference type="CDD" id="cd22181">
    <property type="entry name" value="F-box_FBXL11"/>
    <property type="match status" value="1"/>
</dbReference>
<dbReference type="AlphaFoldDB" id="A0A3P8VEP4"/>
<feature type="compositionally biased region" description="Acidic residues" evidence="20">
    <location>
        <begin position="391"/>
        <end position="408"/>
    </location>
</feature>
<dbReference type="PROSITE" id="PS50016">
    <property type="entry name" value="ZF_PHD_2"/>
    <property type="match status" value="1"/>
</dbReference>
<dbReference type="Pfam" id="PF12937">
    <property type="entry name" value="F-box-like"/>
    <property type="match status" value="1"/>
</dbReference>
<feature type="domain" description="CXXC-type" evidence="22">
    <location>
        <begin position="516"/>
        <end position="564"/>
    </location>
</feature>
<dbReference type="STRING" id="244447.ENSCSEP00000010925"/>
<dbReference type="InterPro" id="IPR006553">
    <property type="entry name" value="Leu-rich_rpt_Cys-con_subtyp"/>
</dbReference>
<dbReference type="InterPro" id="IPR013083">
    <property type="entry name" value="Znf_RING/FYVE/PHD"/>
</dbReference>
<evidence type="ECO:0000256" key="2">
    <source>
        <dbReference type="ARBA" id="ARBA00004123"/>
    </source>
</evidence>
<dbReference type="Gene3D" id="1.20.58.1360">
    <property type="match status" value="1"/>
</dbReference>
<dbReference type="InterPro" id="IPR041070">
    <property type="entry name" value="JHD"/>
</dbReference>
<dbReference type="SMART" id="SM00558">
    <property type="entry name" value="JmjC"/>
    <property type="match status" value="1"/>
</dbReference>
<dbReference type="CTD" id="799441"/>
<feature type="compositionally biased region" description="Polar residues" evidence="20">
    <location>
        <begin position="969"/>
        <end position="984"/>
    </location>
</feature>
<dbReference type="EC" id="1.14.11.27" evidence="4"/>
<dbReference type="Gene3D" id="3.30.40.10">
    <property type="entry name" value="Zinc/RING finger domain, C3HC4 (zinc finger)"/>
    <property type="match status" value="1"/>
</dbReference>
<comment type="similarity">
    <text evidence="3">Belongs to the JHDM1 histone demethylase family. JHDM1D subfamily.</text>
</comment>
<dbReference type="InterPro" id="IPR001965">
    <property type="entry name" value="Znf_PHD"/>
</dbReference>
<keyword evidence="12" id="KW-0560">Oxidoreductase</keyword>
<dbReference type="OMA" id="MQMPDPD"/>
<dbReference type="CDD" id="cd15555">
    <property type="entry name" value="PHD_KDM2A_2B"/>
    <property type="match status" value="1"/>
</dbReference>
<feature type="compositionally biased region" description="Basic residues" evidence="20">
    <location>
        <begin position="935"/>
        <end position="945"/>
    </location>
</feature>
<evidence type="ECO:0000256" key="20">
    <source>
        <dbReference type="SAM" id="MobiDB-lite"/>
    </source>
</evidence>
<feature type="compositionally biased region" description="Polar residues" evidence="20">
    <location>
        <begin position="733"/>
        <end position="752"/>
    </location>
</feature>
<feature type="compositionally biased region" description="Low complexity" evidence="20">
    <location>
        <begin position="804"/>
        <end position="814"/>
    </location>
</feature>
<dbReference type="SUPFAM" id="SSF51197">
    <property type="entry name" value="Clavaminate synthase-like"/>
    <property type="match status" value="1"/>
</dbReference>
<feature type="compositionally biased region" description="Polar residues" evidence="20">
    <location>
        <begin position="653"/>
        <end position="664"/>
    </location>
</feature>
<dbReference type="GeneID" id="103390943"/>
<dbReference type="Gene3D" id="3.80.10.10">
    <property type="entry name" value="Ribonuclease Inhibitor"/>
    <property type="match status" value="1"/>
</dbReference>
<dbReference type="FunFam" id="2.60.120.650:FF:000005">
    <property type="entry name" value="lysine-specific demethylase 2A isoform X1"/>
    <property type="match status" value="1"/>
</dbReference>
<dbReference type="SUPFAM" id="SSF52047">
    <property type="entry name" value="RNI-like"/>
    <property type="match status" value="1"/>
</dbReference>
<evidence type="ECO:0000256" key="12">
    <source>
        <dbReference type="ARBA" id="ARBA00023002"/>
    </source>
</evidence>
<dbReference type="InterPro" id="IPR002857">
    <property type="entry name" value="Znf_CXXC"/>
</dbReference>
<keyword evidence="17" id="KW-0539">Nucleus</keyword>
<dbReference type="InterPro" id="IPR050690">
    <property type="entry name" value="JHDM1_Histone_Demethylase"/>
</dbReference>
<keyword evidence="11" id="KW-0223">Dioxygenase</keyword>
<dbReference type="Pfam" id="PF02008">
    <property type="entry name" value="zf-CXXC"/>
    <property type="match status" value="1"/>
</dbReference>
<feature type="region of interest" description="Disordered" evidence="20">
    <location>
        <begin position="721"/>
        <end position="1009"/>
    </location>
</feature>
<evidence type="ECO:0000256" key="10">
    <source>
        <dbReference type="ARBA" id="ARBA00022853"/>
    </source>
</evidence>
<evidence type="ECO:0000313" key="24">
    <source>
        <dbReference type="Ensembl" id="ENSCSEP00000010925.1"/>
    </source>
</evidence>
<comment type="catalytic activity">
    <reaction evidence="18">
        <text>N(6),N(6)-dimethyl-L-lysyl(36)-[histone H3] + 2 2-oxoglutarate + 2 O2 = L-lysyl(36)-[histone H3] + 2 formaldehyde + 2 succinate + 2 CO2</text>
        <dbReference type="Rhea" id="RHEA:42032"/>
        <dbReference type="Rhea" id="RHEA-COMP:9785"/>
        <dbReference type="Rhea" id="RHEA-COMP:9787"/>
        <dbReference type="ChEBI" id="CHEBI:15379"/>
        <dbReference type="ChEBI" id="CHEBI:16526"/>
        <dbReference type="ChEBI" id="CHEBI:16810"/>
        <dbReference type="ChEBI" id="CHEBI:16842"/>
        <dbReference type="ChEBI" id="CHEBI:29969"/>
        <dbReference type="ChEBI" id="CHEBI:30031"/>
        <dbReference type="ChEBI" id="CHEBI:61976"/>
        <dbReference type="EC" id="1.14.11.27"/>
    </reaction>
</comment>
<organism evidence="24 25">
    <name type="scientific">Cynoglossus semilaevis</name>
    <name type="common">Tongue sole</name>
    <dbReference type="NCBI Taxonomy" id="244447"/>
    <lineage>
        <taxon>Eukaryota</taxon>
        <taxon>Metazoa</taxon>
        <taxon>Chordata</taxon>
        <taxon>Craniata</taxon>
        <taxon>Vertebrata</taxon>
        <taxon>Euteleostomi</taxon>
        <taxon>Actinopterygii</taxon>
        <taxon>Neopterygii</taxon>
        <taxon>Teleostei</taxon>
        <taxon>Neoteleostei</taxon>
        <taxon>Acanthomorphata</taxon>
        <taxon>Carangaria</taxon>
        <taxon>Pleuronectiformes</taxon>
        <taxon>Pleuronectoidei</taxon>
        <taxon>Cynoglossidae</taxon>
        <taxon>Cynoglossinae</taxon>
        <taxon>Cynoglossus</taxon>
    </lineage>
</organism>
<dbReference type="InterPro" id="IPR011011">
    <property type="entry name" value="Znf_FYVE_PHD"/>
</dbReference>
<evidence type="ECO:0000259" key="21">
    <source>
        <dbReference type="PROSITE" id="PS50016"/>
    </source>
</evidence>
<dbReference type="SMART" id="SM00249">
    <property type="entry name" value="PHD"/>
    <property type="match status" value="1"/>
</dbReference>
<reference evidence="24" key="2">
    <citation type="submission" date="2025-08" db="UniProtKB">
        <authorList>
            <consortium name="Ensembl"/>
        </authorList>
    </citation>
    <scope>IDENTIFICATION</scope>
</reference>
<dbReference type="SUPFAM" id="SSF57903">
    <property type="entry name" value="FYVE/PHD zinc finger"/>
    <property type="match status" value="1"/>
</dbReference>
<proteinExistence type="inferred from homology"/>
<dbReference type="PROSITE" id="PS51058">
    <property type="entry name" value="ZF_CXXC"/>
    <property type="match status" value="1"/>
</dbReference>
<evidence type="ECO:0000256" key="18">
    <source>
        <dbReference type="ARBA" id="ARBA00047915"/>
    </source>
</evidence>
<evidence type="ECO:0000256" key="13">
    <source>
        <dbReference type="ARBA" id="ARBA00023004"/>
    </source>
</evidence>
<dbReference type="Pfam" id="PF16866">
    <property type="entry name" value="PHD_4"/>
    <property type="match status" value="1"/>
</dbReference>
<reference evidence="24" key="3">
    <citation type="submission" date="2025-09" db="UniProtKB">
        <authorList>
            <consortium name="Ensembl"/>
        </authorList>
    </citation>
    <scope>IDENTIFICATION</scope>
</reference>
<keyword evidence="16" id="KW-0804">Transcription</keyword>
<reference evidence="24 25" key="1">
    <citation type="journal article" date="2014" name="Nat. Genet.">
        <title>Whole-genome sequence of a flatfish provides insights into ZW sex chromosome evolution and adaptation to a benthic lifestyle.</title>
        <authorList>
            <person name="Chen S."/>
            <person name="Zhang G."/>
            <person name="Shao C."/>
            <person name="Huang Q."/>
            <person name="Liu G."/>
            <person name="Zhang P."/>
            <person name="Song W."/>
            <person name="An N."/>
            <person name="Chalopin D."/>
            <person name="Volff J.N."/>
            <person name="Hong Y."/>
            <person name="Li Q."/>
            <person name="Sha Z."/>
            <person name="Zhou H."/>
            <person name="Xie M."/>
            <person name="Yu Q."/>
            <person name="Liu Y."/>
            <person name="Xiang H."/>
            <person name="Wang N."/>
            <person name="Wu K."/>
            <person name="Yang C."/>
            <person name="Zhou Q."/>
            <person name="Liao X."/>
            <person name="Yang L."/>
            <person name="Hu Q."/>
            <person name="Zhang J."/>
            <person name="Meng L."/>
            <person name="Jin L."/>
            <person name="Tian Y."/>
            <person name="Lian J."/>
            <person name="Yang J."/>
            <person name="Miao G."/>
            <person name="Liu S."/>
            <person name="Liang Z."/>
            <person name="Yan F."/>
            <person name="Li Y."/>
            <person name="Sun B."/>
            <person name="Zhang H."/>
            <person name="Zhang J."/>
            <person name="Zhu Y."/>
            <person name="Du M."/>
            <person name="Zhao Y."/>
            <person name="Schartl M."/>
            <person name="Tang Q."/>
            <person name="Wang J."/>
        </authorList>
    </citation>
    <scope>NUCLEOTIDE SEQUENCE</scope>
</reference>
<dbReference type="PANTHER" id="PTHR23123">
    <property type="entry name" value="PHD/F-BOX CONTAINING PROTEIN"/>
    <property type="match status" value="1"/>
</dbReference>
<evidence type="ECO:0000256" key="1">
    <source>
        <dbReference type="ARBA" id="ARBA00001954"/>
    </source>
</evidence>
<keyword evidence="10" id="KW-0156">Chromatin regulator</keyword>
<dbReference type="GO" id="GO:0005634">
    <property type="term" value="C:nucleus"/>
    <property type="evidence" value="ECO:0007669"/>
    <property type="project" value="UniProtKB-SubCell"/>
</dbReference>
<evidence type="ECO:0000259" key="23">
    <source>
        <dbReference type="PROSITE" id="PS51184"/>
    </source>
</evidence>
<dbReference type="GO" id="GO:0140680">
    <property type="term" value="F:histone H3K36me/H3K36me2 demethylase activity"/>
    <property type="evidence" value="ECO:0007669"/>
    <property type="project" value="UniProtKB-EC"/>
</dbReference>
<keyword evidence="13" id="KW-0408">Iron</keyword>
<keyword evidence="9" id="KW-0862">Zinc</keyword>
<dbReference type="GeneTree" id="ENSGT00940000155484"/>
<keyword evidence="5" id="KW-0678">Repressor</keyword>
<evidence type="ECO:0000256" key="6">
    <source>
        <dbReference type="ARBA" id="ARBA00022614"/>
    </source>
</evidence>
<keyword evidence="6" id="KW-0433">Leucine-rich repeat</keyword>
<feature type="region of interest" description="Disordered" evidence="20">
    <location>
        <begin position="366"/>
        <end position="412"/>
    </location>
</feature>
<dbReference type="Ensembl" id="ENSCSET00000011054.1">
    <property type="protein sequence ID" value="ENSCSEP00000010925.1"/>
    <property type="gene ID" value="ENSCSEG00000006996.1"/>
</dbReference>
<evidence type="ECO:0000256" key="7">
    <source>
        <dbReference type="ARBA" id="ARBA00022723"/>
    </source>
</evidence>
<feature type="compositionally biased region" description="Basic and acidic residues" evidence="20">
    <location>
        <begin position="381"/>
        <end position="390"/>
    </location>
</feature>
<dbReference type="InterPro" id="IPR001810">
    <property type="entry name" value="F-box_dom"/>
</dbReference>
<keyword evidence="14" id="KW-0805">Transcription regulation</keyword>
<keyword evidence="15" id="KW-0238">DNA-binding</keyword>
<feature type="region of interest" description="Disordered" evidence="20">
    <location>
        <begin position="629"/>
        <end position="681"/>
    </location>
</feature>
<evidence type="ECO:0000256" key="17">
    <source>
        <dbReference type="ARBA" id="ARBA00023242"/>
    </source>
</evidence>
<evidence type="ECO:0000256" key="8">
    <source>
        <dbReference type="ARBA" id="ARBA00022771"/>
    </source>
</evidence>
<keyword evidence="8 19" id="KW-0863">Zinc-finger</keyword>
<dbReference type="KEGG" id="csem:103390943"/>
<dbReference type="GO" id="GO:0003677">
    <property type="term" value="F:DNA binding"/>
    <property type="evidence" value="ECO:0007669"/>
    <property type="project" value="UniProtKB-KW"/>
</dbReference>
<dbReference type="SMART" id="SM00367">
    <property type="entry name" value="LRR_CC"/>
    <property type="match status" value="2"/>
</dbReference>
<evidence type="ECO:0000256" key="3">
    <source>
        <dbReference type="ARBA" id="ARBA00006942"/>
    </source>
</evidence>
<protein>
    <recommendedName>
        <fullName evidence="4">[histone H3]-dimethyl-L-lysine(36) demethylase</fullName>
        <ecNumber evidence="4">1.14.11.27</ecNumber>
    </recommendedName>
</protein>
<evidence type="ECO:0000256" key="11">
    <source>
        <dbReference type="ARBA" id="ARBA00022964"/>
    </source>
</evidence>
<dbReference type="Gene3D" id="2.60.120.650">
    <property type="entry name" value="Cupin"/>
    <property type="match status" value="1"/>
</dbReference>
<dbReference type="InterPro" id="IPR019787">
    <property type="entry name" value="Znf_PHD-finger"/>
</dbReference>
<feature type="domain" description="PHD-type" evidence="21">
    <location>
        <begin position="571"/>
        <end position="631"/>
    </location>
</feature>
<name>A0A3P8VEP4_CYNSE</name>
<evidence type="ECO:0000259" key="22">
    <source>
        <dbReference type="PROSITE" id="PS51058"/>
    </source>
</evidence>
<feature type="compositionally biased region" description="Low complexity" evidence="20">
    <location>
        <begin position="753"/>
        <end position="767"/>
    </location>
</feature>
<dbReference type="RefSeq" id="XP_008325252.1">
    <property type="nucleotide sequence ID" value="XM_008327030.2"/>
</dbReference>
<evidence type="ECO:0000256" key="14">
    <source>
        <dbReference type="ARBA" id="ARBA00023015"/>
    </source>
</evidence>
<dbReference type="Proteomes" id="UP000265120">
    <property type="component" value="Chromosome 15"/>
</dbReference>
<comment type="subcellular location">
    <subcellularLocation>
        <location evidence="2">Nucleus</location>
    </subcellularLocation>
</comment>
<evidence type="ECO:0000256" key="5">
    <source>
        <dbReference type="ARBA" id="ARBA00022491"/>
    </source>
</evidence>
<comment type="cofactor">
    <cofactor evidence="1">
        <name>Fe(2+)</name>
        <dbReference type="ChEBI" id="CHEBI:29033"/>
    </cofactor>
</comment>
<dbReference type="GO" id="GO:0008270">
    <property type="term" value="F:zinc ion binding"/>
    <property type="evidence" value="ECO:0007669"/>
    <property type="project" value="UniProtKB-KW"/>
</dbReference>
<dbReference type="RefSeq" id="XP_008325253.1">
    <property type="nucleotide sequence ID" value="XM_008327031.2"/>
</dbReference>